<dbReference type="RefSeq" id="WP_240591725.1">
    <property type="nucleotide sequence ID" value="NZ_JAKUDL010000005.1"/>
</dbReference>
<dbReference type="Gene3D" id="1.20.58.320">
    <property type="entry name" value="TPR-like"/>
    <property type="match status" value="1"/>
</dbReference>
<accession>A0AAJ1FC20</accession>
<dbReference type="SUPFAM" id="SSF48452">
    <property type="entry name" value="TPR-like"/>
    <property type="match status" value="1"/>
</dbReference>
<comment type="caution">
    <text evidence="1">The sequence shown here is derived from an EMBL/GenBank/DDBJ whole genome shotgun (WGS) entry which is preliminary data.</text>
</comment>
<dbReference type="Proteomes" id="UP001297581">
    <property type="component" value="Unassembled WGS sequence"/>
</dbReference>
<evidence type="ECO:0000313" key="2">
    <source>
        <dbReference type="Proteomes" id="UP001297581"/>
    </source>
</evidence>
<protein>
    <submittedName>
        <fullName evidence="1">DUF924 family protein</fullName>
    </submittedName>
</protein>
<name>A0AAJ1FC20_9GAMM</name>
<gene>
    <name evidence="1" type="ORF">MJ923_14600</name>
</gene>
<sequence length="158" mass="17655">MQAFLASWFDSLEGGDTPDAVCSSRWRELIQQAANGELDDWQSTPPGMLALILLFTQVPKRLGLPSPERWHFKARALCISGIRRGFDTQLDLCGRHGFYAPLFHSQLEEDKLLLSRLLGGMRALAADQDPQLCRLAQWQGWWQQAGLESAVAGCQSNV</sequence>
<reference evidence="1 2" key="1">
    <citation type="submission" date="2022-02" db="EMBL/GenBank/DDBJ databases">
        <title>The genome sequence of Shewanella sp. 3B26.</title>
        <authorList>
            <person name="Du J."/>
        </authorList>
    </citation>
    <scope>NUCLEOTIDE SEQUENCE [LARGE SCALE GENOMIC DNA]</scope>
    <source>
        <strain evidence="1 2">3B26</strain>
    </source>
</reference>
<dbReference type="InterPro" id="IPR010323">
    <property type="entry name" value="DUF924"/>
</dbReference>
<dbReference type="EMBL" id="JAKUDL010000005">
    <property type="protein sequence ID" value="MCH4295535.1"/>
    <property type="molecule type" value="Genomic_DNA"/>
</dbReference>
<dbReference type="InterPro" id="IPR011990">
    <property type="entry name" value="TPR-like_helical_dom_sf"/>
</dbReference>
<dbReference type="AlphaFoldDB" id="A0AAJ1FC20"/>
<evidence type="ECO:0000313" key="1">
    <source>
        <dbReference type="EMBL" id="MCH4295535.1"/>
    </source>
</evidence>
<keyword evidence="2" id="KW-1185">Reference proteome</keyword>
<organism evidence="1 2">
    <name type="scientific">Shewanella zhuhaiensis</name>
    <dbReference type="NCBI Taxonomy" id="2919576"/>
    <lineage>
        <taxon>Bacteria</taxon>
        <taxon>Pseudomonadati</taxon>
        <taxon>Pseudomonadota</taxon>
        <taxon>Gammaproteobacteria</taxon>
        <taxon>Alteromonadales</taxon>
        <taxon>Shewanellaceae</taxon>
        <taxon>Shewanella</taxon>
    </lineage>
</organism>
<proteinExistence type="predicted"/>
<dbReference type="Pfam" id="PF06041">
    <property type="entry name" value="DUF924"/>
    <property type="match status" value="1"/>
</dbReference>